<dbReference type="Pfam" id="PF00005">
    <property type="entry name" value="ABC_tran"/>
    <property type="match status" value="1"/>
</dbReference>
<reference evidence="5 6" key="1">
    <citation type="submission" date="2023-10" db="EMBL/GenBank/DDBJ databases">
        <title>Microbacterium xanthum sp. nov., isolated from seaweed.</title>
        <authorList>
            <person name="Lee S.D."/>
        </authorList>
    </citation>
    <scope>NUCLEOTIDE SEQUENCE [LARGE SCALE GENOMIC DNA]</scope>
    <source>
        <strain evidence="5 6">KCTC 19124</strain>
    </source>
</reference>
<sequence>MATLTIASLKKDFKGTPVLKGISLDAASGEFLSLLGPSGCGKTTLLRCIAGLETTSAGSIHIAGQDVTDLPPEKRHLGMMFQSYALFPHLSVRENVRFGLRMAGDQPKSRQKELAQAALERVQMGHLGDRMPPQLSGGQQQRVALARAIAVEPRVLLLDEPLSNLDARLREDMQIELKELHRSLGLTTVFVTHDQEEAMSLSDRVVLMNGGVIEQIGAPEEIYAAPRTAFAADFIGAANLLHATRSGRWAHVTASGGEVLVVGEGADGPGRVMLRQEDLELVAADDTAAMLAVEVVAHIYRGADVVYVARIGEDELRIVMPRYAQVFPAGPAAVRWREGAARWIAA</sequence>
<dbReference type="PROSITE" id="PS00211">
    <property type="entry name" value="ABC_TRANSPORTER_1"/>
    <property type="match status" value="1"/>
</dbReference>
<dbReference type="SUPFAM" id="SSF50331">
    <property type="entry name" value="MOP-like"/>
    <property type="match status" value="1"/>
</dbReference>
<keyword evidence="2" id="KW-0547">Nucleotide-binding</keyword>
<keyword evidence="6" id="KW-1185">Reference proteome</keyword>
<dbReference type="InterPro" id="IPR003439">
    <property type="entry name" value="ABC_transporter-like_ATP-bd"/>
</dbReference>
<dbReference type="PROSITE" id="PS50893">
    <property type="entry name" value="ABC_TRANSPORTER_2"/>
    <property type="match status" value="1"/>
</dbReference>
<dbReference type="RefSeq" id="WP_194424050.1">
    <property type="nucleotide sequence ID" value="NZ_BAAAPT010000001.1"/>
</dbReference>
<evidence type="ECO:0000256" key="3">
    <source>
        <dbReference type="ARBA" id="ARBA00022840"/>
    </source>
</evidence>
<dbReference type="EMBL" id="JAWJYN010000001">
    <property type="protein sequence ID" value="MDZ8161435.1"/>
    <property type="molecule type" value="Genomic_DNA"/>
</dbReference>
<dbReference type="InterPro" id="IPR050093">
    <property type="entry name" value="ABC_SmlMolc_Importer"/>
</dbReference>
<evidence type="ECO:0000256" key="2">
    <source>
        <dbReference type="ARBA" id="ARBA00022741"/>
    </source>
</evidence>
<keyword evidence="1" id="KW-0813">Transport</keyword>
<accession>A0ABU5N5V3</accession>
<evidence type="ECO:0000313" key="6">
    <source>
        <dbReference type="Proteomes" id="UP001291912"/>
    </source>
</evidence>
<dbReference type="InterPro" id="IPR017871">
    <property type="entry name" value="ABC_transporter-like_CS"/>
</dbReference>
<evidence type="ECO:0000256" key="1">
    <source>
        <dbReference type="ARBA" id="ARBA00022448"/>
    </source>
</evidence>
<evidence type="ECO:0000313" key="5">
    <source>
        <dbReference type="EMBL" id="MDZ8161435.1"/>
    </source>
</evidence>
<feature type="domain" description="ABC transporter" evidence="4">
    <location>
        <begin position="4"/>
        <end position="235"/>
    </location>
</feature>
<dbReference type="InterPro" id="IPR027417">
    <property type="entry name" value="P-loop_NTPase"/>
</dbReference>
<dbReference type="PANTHER" id="PTHR42781">
    <property type="entry name" value="SPERMIDINE/PUTRESCINE IMPORT ATP-BINDING PROTEIN POTA"/>
    <property type="match status" value="1"/>
</dbReference>
<proteinExistence type="predicted"/>
<dbReference type="InterPro" id="IPR003593">
    <property type="entry name" value="AAA+_ATPase"/>
</dbReference>
<protein>
    <submittedName>
        <fullName evidence="5">ABC transporter ATP-binding protein</fullName>
    </submittedName>
</protein>
<dbReference type="SUPFAM" id="SSF52540">
    <property type="entry name" value="P-loop containing nucleoside triphosphate hydrolases"/>
    <property type="match status" value="1"/>
</dbReference>
<organism evidence="5 6">
    <name type="scientific">Microbacterium aquimaris</name>
    <dbReference type="NCBI Taxonomy" id="459816"/>
    <lineage>
        <taxon>Bacteria</taxon>
        <taxon>Bacillati</taxon>
        <taxon>Actinomycetota</taxon>
        <taxon>Actinomycetes</taxon>
        <taxon>Micrococcales</taxon>
        <taxon>Microbacteriaceae</taxon>
        <taxon>Microbacterium</taxon>
    </lineage>
</organism>
<dbReference type="SMART" id="SM00382">
    <property type="entry name" value="AAA"/>
    <property type="match status" value="1"/>
</dbReference>
<dbReference type="GO" id="GO:0005524">
    <property type="term" value="F:ATP binding"/>
    <property type="evidence" value="ECO:0007669"/>
    <property type="project" value="UniProtKB-KW"/>
</dbReference>
<dbReference type="InterPro" id="IPR008995">
    <property type="entry name" value="Mo/tungstate-bd_C_term_dom"/>
</dbReference>
<evidence type="ECO:0000259" key="4">
    <source>
        <dbReference type="PROSITE" id="PS50893"/>
    </source>
</evidence>
<dbReference type="Proteomes" id="UP001291912">
    <property type="component" value="Unassembled WGS sequence"/>
</dbReference>
<dbReference type="PANTHER" id="PTHR42781:SF4">
    <property type="entry name" value="SPERMIDINE_PUTRESCINE IMPORT ATP-BINDING PROTEIN POTA"/>
    <property type="match status" value="1"/>
</dbReference>
<name>A0ABU5N5V3_9MICO</name>
<gene>
    <name evidence="5" type="ORF">R2Q92_06255</name>
</gene>
<comment type="caution">
    <text evidence="5">The sequence shown here is derived from an EMBL/GenBank/DDBJ whole genome shotgun (WGS) entry which is preliminary data.</text>
</comment>
<dbReference type="Gene3D" id="3.40.50.300">
    <property type="entry name" value="P-loop containing nucleotide triphosphate hydrolases"/>
    <property type="match status" value="1"/>
</dbReference>
<keyword evidence="3 5" id="KW-0067">ATP-binding</keyword>